<keyword evidence="6 7" id="KW-0961">Cell wall biogenesis/degradation</keyword>
<dbReference type="InterPro" id="IPR038063">
    <property type="entry name" value="Transpep_catalytic_dom"/>
</dbReference>
<keyword evidence="5 7" id="KW-0573">Peptidoglycan synthesis</keyword>
<feature type="active site" description="Proton donor/acceptor" evidence="7">
    <location>
        <position position="439"/>
    </location>
</feature>
<keyword evidence="3" id="KW-0808">Transferase</keyword>
<dbReference type="EMBL" id="JAHYBX010000001">
    <property type="protein sequence ID" value="MCA1855477.1"/>
    <property type="molecule type" value="Genomic_DNA"/>
</dbReference>
<evidence type="ECO:0000256" key="8">
    <source>
        <dbReference type="SAM" id="SignalP"/>
    </source>
</evidence>
<dbReference type="Gene3D" id="2.40.440.10">
    <property type="entry name" value="L,D-transpeptidase catalytic domain-like"/>
    <property type="match status" value="1"/>
</dbReference>
<proteinExistence type="inferred from homology"/>
<evidence type="ECO:0000256" key="1">
    <source>
        <dbReference type="ARBA" id="ARBA00004752"/>
    </source>
</evidence>
<dbReference type="RefSeq" id="WP_225237819.1">
    <property type="nucleotide sequence ID" value="NZ_JAHYBX010000001.1"/>
</dbReference>
<evidence type="ECO:0000259" key="9">
    <source>
        <dbReference type="PROSITE" id="PS52029"/>
    </source>
</evidence>
<dbReference type="Pfam" id="PF01471">
    <property type="entry name" value="PG_binding_1"/>
    <property type="match status" value="1"/>
</dbReference>
<dbReference type="InterPro" id="IPR036366">
    <property type="entry name" value="PGBDSf"/>
</dbReference>
<accession>A0ABS7Y8R0</accession>
<dbReference type="SUPFAM" id="SSF47090">
    <property type="entry name" value="PGBD-like"/>
    <property type="match status" value="1"/>
</dbReference>
<dbReference type="PANTHER" id="PTHR41533">
    <property type="entry name" value="L,D-TRANSPEPTIDASE HI_1667-RELATED"/>
    <property type="match status" value="1"/>
</dbReference>
<evidence type="ECO:0000313" key="11">
    <source>
        <dbReference type="Proteomes" id="UP001198602"/>
    </source>
</evidence>
<dbReference type="InterPro" id="IPR036365">
    <property type="entry name" value="PGBD-like_sf"/>
</dbReference>
<keyword evidence="8" id="KW-0732">Signal</keyword>
<organism evidence="10 11">
    <name type="scientific">Massilia hydrophila</name>
    <dbReference type="NCBI Taxonomy" id="3044279"/>
    <lineage>
        <taxon>Bacteria</taxon>
        <taxon>Pseudomonadati</taxon>
        <taxon>Pseudomonadota</taxon>
        <taxon>Betaproteobacteria</taxon>
        <taxon>Burkholderiales</taxon>
        <taxon>Oxalobacteraceae</taxon>
        <taxon>Telluria group</taxon>
        <taxon>Massilia</taxon>
    </lineage>
</organism>
<dbReference type="Pfam" id="PF20142">
    <property type="entry name" value="Scaffold"/>
    <property type="match status" value="1"/>
</dbReference>
<dbReference type="SUPFAM" id="SSF141523">
    <property type="entry name" value="L,D-transpeptidase catalytic domain-like"/>
    <property type="match status" value="1"/>
</dbReference>
<feature type="chain" id="PRO_5045640186" evidence="8">
    <location>
        <begin position="30"/>
        <end position="538"/>
    </location>
</feature>
<dbReference type="InterPro" id="IPR002477">
    <property type="entry name" value="Peptidoglycan-bd-like"/>
</dbReference>
<dbReference type="PROSITE" id="PS52029">
    <property type="entry name" value="LD_TPASE"/>
    <property type="match status" value="1"/>
</dbReference>
<dbReference type="InterPro" id="IPR045380">
    <property type="entry name" value="LD_TPept_scaffold_dom"/>
</dbReference>
<comment type="similarity">
    <text evidence="2">Belongs to the YkuD family.</text>
</comment>
<feature type="signal peptide" evidence="8">
    <location>
        <begin position="1"/>
        <end position="29"/>
    </location>
</feature>
<feature type="domain" description="L,D-TPase catalytic" evidence="9">
    <location>
        <begin position="303"/>
        <end position="484"/>
    </location>
</feature>
<evidence type="ECO:0000256" key="6">
    <source>
        <dbReference type="ARBA" id="ARBA00023316"/>
    </source>
</evidence>
<dbReference type="InterPro" id="IPR005490">
    <property type="entry name" value="LD_TPept_cat_dom"/>
</dbReference>
<dbReference type="CDD" id="cd16913">
    <property type="entry name" value="YkuD_like"/>
    <property type="match status" value="1"/>
</dbReference>
<dbReference type="Gene3D" id="1.10.101.10">
    <property type="entry name" value="PGBD-like superfamily/PGBD"/>
    <property type="match status" value="1"/>
</dbReference>
<dbReference type="Pfam" id="PF03734">
    <property type="entry name" value="YkuD"/>
    <property type="match status" value="1"/>
</dbReference>
<evidence type="ECO:0000256" key="2">
    <source>
        <dbReference type="ARBA" id="ARBA00005992"/>
    </source>
</evidence>
<feature type="active site" description="Nucleophile" evidence="7">
    <location>
        <position position="458"/>
    </location>
</feature>
<comment type="caution">
    <text evidence="10">The sequence shown here is derived from an EMBL/GenBank/DDBJ whole genome shotgun (WGS) entry which is preliminary data.</text>
</comment>
<name>A0ABS7Y8R0_9BURK</name>
<gene>
    <name evidence="10" type="ORF">LE190_05995</name>
</gene>
<protein>
    <submittedName>
        <fullName evidence="10">L,D-transpeptidase family protein</fullName>
    </submittedName>
</protein>
<reference evidence="10 11" key="1">
    <citation type="submission" date="2021-07" db="EMBL/GenBank/DDBJ databases">
        <title>Characterization of Violacein-producing bacteria and related species.</title>
        <authorList>
            <person name="Wilson H.S."/>
            <person name="De Leon M.E."/>
        </authorList>
    </citation>
    <scope>NUCLEOTIDE SEQUENCE [LARGE SCALE GENOMIC DNA]</scope>
    <source>
        <strain evidence="10 11">HSC-2F05</strain>
    </source>
</reference>
<dbReference type="InterPro" id="IPR052905">
    <property type="entry name" value="LD-transpeptidase_YkuD-like"/>
</dbReference>
<sequence>MIVKQHARKTSRARLWAGAILLSVIHACAAGAVQPPAPVPDTRAGADAAIDARQLSARLYATGPALLWLADGPQRARLALRLLGKADEHGLDPAPYGLEGLAHRLDTTRDPVALAALDRDISTAMLRYLGELHYGRAPSRYRPGGLAVGAFDPVAQLRQALAEGNLDGAVESAAPAIALYGRTREMLAHYRALSAAAPDWAALPPPGTALRPGEAYAGAGLLCARLRLLGDLDGATGAPCTDADGAALAGAVRRFQARHGLAQDGVPGPATLAALAVPPARRAAQLALTLERLRWLPPLPRGRVIAVNVPTYRLWAFDPDAAPGAPVLEMPVIVGTAARTPTPLFIGKMRYLEFNPYWNVPPSIQAGEIVPKLAGNPAYLRQNDMELVGADGKVRELALPDALAGLRSGAVRVRQRPGPRNVLGEVKFAMPNPMNIYLHSTSSKELFARSRRDLSHGCIRVAHPAALAQFVLADARRWDEAAVAQAMQPGPMRTVTLPRPVPVVLFYATALVDRHGLALFAQDIYRQDPALLEALGLR</sequence>
<keyword evidence="11" id="KW-1185">Reference proteome</keyword>
<evidence type="ECO:0000256" key="3">
    <source>
        <dbReference type="ARBA" id="ARBA00022679"/>
    </source>
</evidence>
<evidence type="ECO:0000313" key="10">
    <source>
        <dbReference type="EMBL" id="MCA1855477.1"/>
    </source>
</evidence>
<dbReference type="Proteomes" id="UP001198602">
    <property type="component" value="Unassembled WGS sequence"/>
</dbReference>
<evidence type="ECO:0000256" key="5">
    <source>
        <dbReference type="ARBA" id="ARBA00022984"/>
    </source>
</evidence>
<dbReference type="PANTHER" id="PTHR41533:SF2">
    <property type="entry name" value="BLR7131 PROTEIN"/>
    <property type="match status" value="1"/>
</dbReference>
<evidence type="ECO:0000256" key="7">
    <source>
        <dbReference type="PROSITE-ProRule" id="PRU01373"/>
    </source>
</evidence>
<evidence type="ECO:0000256" key="4">
    <source>
        <dbReference type="ARBA" id="ARBA00022960"/>
    </source>
</evidence>
<comment type="pathway">
    <text evidence="1 7">Cell wall biogenesis; peptidoglycan biosynthesis.</text>
</comment>
<keyword evidence="4 7" id="KW-0133">Cell shape</keyword>